<dbReference type="GO" id="GO:0051177">
    <property type="term" value="P:meiotic sister chromatid cohesion"/>
    <property type="evidence" value="ECO:0007669"/>
    <property type="project" value="TreeGrafter"/>
</dbReference>
<dbReference type="GeneTree" id="ENSGT00390000011379"/>
<reference evidence="5" key="1">
    <citation type="submission" date="2025-08" db="UniProtKB">
        <authorList>
            <consortium name="Ensembl"/>
        </authorList>
    </citation>
    <scope>IDENTIFICATION</scope>
</reference>
<evidence type="ECO:0000256" key="3">
    <source>
        <dbReference type="SAM" id="MobiDB-lite"/>
    </source>
</evidence>
<feature type="region of interest" description="Disordered" evidence="3">
    <location>
        <begin position="281"/>
        <end position="335"/>
    </location>
</feature>
<keyword evidence="6" id="KW-1185">Reference proteome</keyword>
<feature type="domain" description="Rad21/Rec8-like protein N-terminal" evidence="4">
    <location>
        <begin position="1"/>
        <end position="100"/>
    </location>
</feature>
<dbReference type="GO" id="GO:0006302">
    <property type="term" value="P:double-strand break repair"/>
    <property type="evidence" value="ECO:0007669"/>
    <property type="project" value="TreeGrafter"/>
</dbReference>
<proteinExistence type="predicted"/>
<dbReference type="OMA" id="YHRQCGF"/>
<dbReference type="GO" id="GO:0003682">
    <property type="term" value="F:chromatin binding"/>
    <property type="evidence" value="ECO:0007669"/>
    <property type="project" value="TreeGrafter"/>
</dbReference>
<comment type="subcellular location">
    <subcellularLocation>
        <location evidence="1">Nucleus</location>
    </subcellularLocation>
</comment>
<evidence type="ECO:0000256" key="2">
    <source>
        <dbReference type="ARBA" id="ARBA00023242"/>
    </source>
</evidence>
<keyword evidence="2" id="KW-0539">Nucleus</keyword>
<feature type="compositionally biased region" description="Basic and acidic residues" evidence="3">
    <location>
        <begin position="437"/>
        <end position="459"/>
    </location>
</feature>
<evidence type="ECO:0000313" key="5">
    <source>
        <dbReference type="Ensembl" id="ENSGMOP00000001977.2"/>
    </source>
</evidence>
<dbReference type="InterPro" id="IPR039781">
    <property type="entry name" value="Rad21/Rec8-like"/>
</dbReference>
<organism evidence="5 6">
    <name type="scientific">Gadus morhua</name>
    <name type="common">Atlantic cod</name>
    <dbReference type="NCBI Taxonomy" id="8049"/>
    <lineage>
        <taxon>Eukaryota</taxon>
        <taxon>Metazoa</taxon>
        <taxon>Chordata</taxon>
        <taxon>Craniata</taxon>
        <taxon>Vertebrata</taxon>
        <taxon>Euteleostomi</taxon>
        <taxon>Actinopterygii</taxon>
        <taxon>Neopterygii</taxon>
        <taxon>Teleostei</taxon>
        <taxon>Neoteleostei</taxon>
        <taxon>Acanthomorphata</taxon>
        <taxon>Zeiogadaria</taxon>
        <taxon>Gadariae</taxon>
        <taxon>Gadiformes</taxon>
        <taxon>Gadoidei</taxon>
        <taxon>Gadidae</taxon>
        <taxon>Gadus</taxon>
    </lineage>
</organism>
<dbReference type="InterPro" id="IPR006910">
    <property type="entry name" value="Rad21_Rec8_N"/>
</dbReference>
<feature type="region of interest" description="Disordered" evidence="3">
    <location>
        <begin position="420"/>
        <end position="470"/>
    </location>
</feature>
<dbReference type="GeneID" id="115537315"/>
<sequence>MFYYPNVLHRHTGCFSTIWLAATKGIKMNRRELMKVNVGRTCQDIMDYVLVRVPPPTPDLPKPRFSLYLSSQLQYGVVIVYHNQCRFLLEDSQQTVERLFQPTPWNRIDIAESDRLTLDVPDNLFLMEEAEGAQDPFFGLMRADQLPSPYKIQQPKMLTQDTASQHSLLASPLIASNGFSLPAAVITLREKEQLGIHAAECFEGAELPEATAKELDMLMAQQDQFCDVEEQERERAATVDTEGARISIDKLKETAPRADTDSVWILDDETGQPFAVPRATLSREMTPPTAAVVDIPPEGSSGRGRGPEKGTEPVAESSTGGEADAPPRRGRRGCVVGGRRRQLDFADAEVQISEPAMRRQLENLLAETLSPAEVLLPVHFLAKSARPDQLFSTPSSVLYHPDLLSLWKQGSHLVTLPHSGHDGRLGGEEEEEVLGSEQDRETLRRRRESSFREIPRHSAEPGLQLTDASSVSDVPLDVSRGDKSHSDIVTPASRWSPQGEVQDLMQPIAEEYVEMPELPQTHAPSGDLSAPDLLRLVSFLLQRIGQVTFDTLLPPEASRSHTAHTLSKLLELVSSRELMVQQRGPYRTILITKPEPNTHTNTHTHTQNP</sequence>
<dbReference type="Ensembl" id="ENSGMOT00000002041.2">
    <property type="protein sequence ID" value="ENSGMOP00000001977.2"/>
    <property type="gene ID" value="ENSGMOG00000001856.2"/>
</dbReference>
<dbReference type="GO" id="GO:0005634">
    <property type="term" value="C:nucleus"/>
    <property type="evidence" value="ECO:0007669"/>
    <property type="project" value="UniProtKB-SubCell"/>
</dbReference>
<dbReference type="AlphaFoldDB" id="A0A8C4YW77"/>
<protein>
    <submittedName>
        <fullName evidence="5">REC8 meiotic recombination protein b</fullName>
    </submittedName>
</protein>
<dbReference type="Pfam" id="PF04825">
    <property type="entry name" value="Rad21_Rec8_N"/>
    <property type="match status" value="1"/>
</dbReference>
<accession>A0A8C4YW77</accession>
<dbReference type="RefSeq" id="XP_030204995.1">
    <property type="nucleotide sequence ID" value="XM_030349135.1"/>
</dbReference>
<evidence type="ECO:0000259" key="4">
    <source>
        <dbReference type="Pfam" id="PF04825"/>
    </source>
</evidence>
<dbReference type="Proteomes" id="UP000694546">
    <property type="component" value="Chromosome 23"/>
</dbReference>
<dbReference type="GO" id="GO:0030893">
    <property type="term" value="C:meiotic cohesin complex"/>
    <property type="evidence" value="ECO:0007669"/>
    <property type="project" value="TreeGrafter"/>
</dbReference>
<reference evidence="5" key="2">
    <citation type="submission" date="2025-09" db="UniProtKB">
        <authorList>
            <consortium name="Ensembl"/>
        </authorList>
    </citation>
    <scope>IDENTIFICATION</scope>
</reference>
<dbReference type="PANTHER" id="PTHR12585:SF27">
    <property type="entry name" value="MEIOTIC RECOMBINATION PROTEIN REC8 HOMOLOG"/>
    <property type="match status" value="1"/>
</dbReference>
<name>A0A8C4YW77_GADMO</name>
<evidence type="ECO:0000256" key="1">
    <source>
        <dbReference type="ARBA" id="ARBA00004123"/>
    </source>
</evidence>
<evidence type="ECO:0000313" key="6">
    <source>
        <dbReference type="Proteomes" id="UP000694546"/>
    </source>
</evidence>
<gene>
    <name evidence="5" type="primary">REC8</name>
    <name evidence="5" type="synonym">rec8b</name>
</gene>
<dbReference type="PANTHER" id="PTHR12585">
    <property type="entry name" value="SCC1 / RAD21 FAMILY MEMBER"/>
    <property type="match status" value="1"/>
</dbReference>